<dbReference type="EMBL" id="VDDA01000011">
    <property type="protein sequence ID" value="TNC10819.1"/>
    <property type="molecule type" value="Genomic_DNA"/>
</dbReference>
<feature type="domain" description="Helix-turn-helix" evidence="1">
    <location>
        <begin position="14"/>
        <end position="54"/>
    </location>
</feature>
<proteinExistence type="predicted"/>
<evidence type="ECO:0000313" key="3">
    <source>
        <dbReference type="Proteomes" id="UP000305267"/>
    </source>
</evidence>
<name>A0A5C4LE30_9HYPH</name>
<dbReference type="AlphaFoldDB" id="A0A5C4LE30"/>
<dbReference type="InterPro" id="IPR009061">
    <property type="entry name" value="DNA-bd_dom_put_sf"/>
</dbReference>
<keyword evidence="3" id="KW-1185">Reference proteome</keyword>
<evidence type="ECO:0000313" key="2">
    <source>
        <dbReference type="EMBL" id="TNC10819.1"/>
    </source>
</evidence>
<dbReference type="InterPro" id="IPR041657">
    <property type="entry name" value="HTH_17"/>
</dbReference>
<sequence>MSTNEVKPVFYCPRDVAVLLNVSQRTVYKLIKAGRLPHIRIGNMIRVNLADVRALSYEHNADR</sequence>
<dbReference type="SUPFAM" id="SSF46955">
    <property type="entry name" value="Putative DNA-binding domain"/>
    <property type="match status" value="1"/>
</dbReference>
<dbReference type="NCBIfam" id="TIGR01764">
    <property type="entry name" value="excise"/>
    <property type="match status" value="1"/>
</dbReference>
<gene>
    <name evidence="2" type="ORF">FF100_21965</name>
</gene>
<reference evidence="2 3" key="1">
    <citation type="submission" date="2019-06" db="EMBL/GenBank/DDBJ databases">
        <title>Genome of Methylobacterium sp. 17Sr1-39.</title>
        <authorList>
            <person name="Seo T."/>
        </authorList>
    </citation>
    <scope>NUCLEOTIDE SEQUENCE [LARGE SCALE GENOMIC DNA]</scope>
    <source>
        <strain evidence="2 3">17Sr1-39</strain>
    </source>
</reference>
<accession>A0A5C4LE30</accession>
<protein>
    <submittedName>
        <fullName evidence="2">Helix-turn-helix domain-containing protein</fullName>
    </submittedName>
</protein>
<organism evidence="2 3">
    <name type="scientific">Methylobacterium terricola</name>
    <dbReference type="NCBI Taxonomy" id="2583531"/>
    <lineage>
        <taxon>Bacteria</taxon>
        <taxon>Pseudomonadati</taxon>
        <taxon>Pseudomonadota</taxon>
        <taxon>Alphaproteobacteria</taxon>
        <taxon>Hyphomicrobiales</taxon>
        <taxon>Methylobacteriaceae</taxon>
        <taxon>Methylobacterium</taxon>
    </lineage>
</organism>
<dbReference type="OrthoDB" id="7872598at2"/>
<dbReference type="Pfam" id="PF12728">
    <property type="entry name" value="HTH_17"/>
    <property type="match status" value="1"/>
</dbReference>
<dbReference type="InterPro" id="IPR010093">
    <property type="entry name" value="SinI_DNA-bd"/>
</dbReference>
<evidence type="ECO:0000259" key="1">
    <source>
        <dbReference type="Pfam" id="PF12728"/>
    </source>
</evidence>
<dbReference type="Proteomes" id="UP000305267">
    <property type="component" value="Unassembled WGS sequence"/>
</dbReference>
<comment type="caution">
    <text evidence="2">The sequence shown here is derived from an EMBL/GenBank/DDBJ whole genome shotgun (WGS) entry which is preliminary data.</text>
</comment>
<dbReference type="GO" id="GO:0003677">
    <property type="term" value="F:DNA binding"/>
    <property type="evidence" value="ECO:0007669"/>
    <property type="project" value="InterPro"/>
</dbReference>
<dbReference type="RefSeq" id="WP_139037870.1">
    <property type="nucleotide sequence ID" value="NZ_VDDA01000011.1"/>
</dbReference>